<keyword evidence="1" id="KW-1133">Transmembrane helix</keyword>
<gene>
    <name evidence="2" type="ORF">V144x_34130</name>
</gene>
<accession>A0A517VY55</accession>
<evidence type="ECO:0000256" key="1">
    <source>
        <dbReference type="SAM" id="Phobius"/>
    </source>
</evidence>
<name>A0A517VY55_9PLAN</name>
<feature type="transmembrane region" description="Helical" evidence="1">
    <location>
        <begin position="85"/>
        <end position="103"/>
    </location>
</feature>
<feature type="transmembrane region" description="Helical" evidence="1">
    <location>
        <begin position="110"/>
        <end position="129"/>
    </location>
</feature>
<sequence length="584" mass="67188">MESQPARQITGLTWVALIIFFLILILNVPLFIRMPLATDVVLYDLQAQMALNDGVLYKDMFETNLPGIVWLHMLVRSLVGMSSDAIRIVDLIIFSGSALLLMLWNRRNQLSTTGMIWIGIALFSFYFSISEWSHFQRDTLILFPALAAVRLRRRQSDQLIENRQTAGKRSFASVWGWAFLEGLLWATAFWIKPFVAVPALCVWIGSLFIIRQPKKMLIDFSGLLLGGLALGAAGSYWMWQNGAWPAFYETFTEWNPEYVAARKAGWEPLRFAQFLYRFYPWVFLHLIAVPLALIAIRDYWKYRGNSERDTLVESGKRDSVLLALLYLGWVVQSFAFQHLFDYVHPPSLLLAITLIGGYLDNRYQNEALNWGWKSGLAFFLMMVVLSFPGFKPNRMMLWKTCLLNSSNAELKSQLALLVQVDWKDLDAVKQFLQSQNLKDGQLHCYNSTLVYLYPELAVRPATRFVFFDSVLIFCPNHRNELYKAVNESQQKYVVTDLIDSGFNRQMALAVSPDPKQTTPTDYPVSLKGAYPWSHPVVFRSGRYLVHKIERPIGRFAGVGNLPTEAQVKEYYRQQKKKKQANQSN</sequence>
<keyword evidence="1" id="KW-0812">Transmembrane</keyword>
<dbReference type="EMBL" id="CP037920">
    <property type="protein sequence ID" value="QDT97930.1"/>
    <property type="molecule type" value="Genomic_DNA"/>
</dbReference>
<feature type="transmembrane region" description="Helical" evidence="1">
    <location>
        <begin position="278"/>
        <end position="300"/>
    </location>
</feature>
<keyword evidence="1" id="KW-0472">Membrane</keyword>
<proteinExistence type="predicted"/>
<evidence type="ECO:0008006" key="4">
    <source>
        <dbReference type="Google" id="ProtNLM"/>
    </source>
</evidence>
<feature type="transmembrane region" description="Helical" evidence="1">
    <location>
        <begin position="217"/>
        <end position="239"/>
    </location>
</feature>
<feature type="transmembrane region" description="Helical" evidence="1">
    <location>
        <begin position="194"/>
        <end position="210"/>
    </location>
</feature>
<organism evidence="2 3">
    <name type="scientific">Gimesia aquarii</name>
    <dbReference type="NCBI Taxonomy" id="2527964"/>
    <lineage>
        <taxon>Bacteria</taxon>
        <taxon>Pseudomonadati</taxon>
        <taxon>Planctomycetota</taxon>
        <taxon>Planctomycetia</taxon>
        <taxon>Planctomycetales</taxon>
        <taxon>Planctomycetaceae</taxon>
        <taxon>Gimesia</taxon>
    </lineage>
</organism>
<dbReference type="KEGG" id="gaw:V144x_34130"/>
<feature type="transmembrane region" description="Helical" evidence="1">
    <location>
        <begin position="320"/>
        <end position="340"/>
    </location>
</feature>
<feature type="transmembrane region" description="Helical" evidence="1">
    <location>
        <begin position="12"/>
        <end position="32"/>
    </location>
</feature>
<reference evidence="2 3" key="1">
    <citation type="submission" date="2019-03" db="EMBL/GenBank/DDBJ databases">
        <title>Deep-cultivation of Planctomycetes and their phenomic and genomic characterization uncovers novel biology.</title>
        <authorList>
            <person name="Wiegand S."/>
            <person name="Jogler M."/>
            <person name="Boedeker C."/>
            <person name="Pinto D."/>
            <person name="Vollmers J."/>
            <person name="Rivas-Marin E."/>
            <person name="Kohn T."/>
            <person name="Peeters S.H."/>
            <person name="Heuer A."/>
            <person name="Rast P."/>
            <person name="Oberbeckmann S."/>
            <person name="Bunk B."/>
            <person name="Jeske O."/>
            <person name="Meyerdierks A."/>
            <person name="Storesund J.E."/>
            <person name="Kallscheuer N."/>
            <person name="Luecker S."/>
            <person name="Lage O.M."/>
            <person name="Pohl T."/>
            <person name="Merkel B.J."/>
            <person name="Hornburger P."/>
            <person name="Mueller R.-W."/>
            <person name="Bruemmer F."/>
            <person name="Labrenz M."/>
            <person name="Spormann A.M."/>
            <person name="Op den Camp H."/>
            <person name="Overmann J."/>
            <person name="Amann R."/>
            <person name="Jetten M.S.M."/>
            <person name="Mascher T."/>
            <person name="Medema M.H."/>
            <person name="Devos D.P."/>
            <person name="Kaster A.-K."/>
            <person name="Ovreas L."/>
            <person name="Rohde M."/>
            <person name="Galperin M.Y."/>
            <person name="Jogler C."/>
        </authorList>
    </citation>
    <scope>NUCLEOTIDE SEQUENCE [LARGE SCALE GENOMIC DNA]</scope>
    <source>
        <strain evidence="2 3">V144</strain>
    </source>
</reference>
<evidence type="ECO:0000313" key="2">
    <source>
        <dbReference type="EMBL" id="QDT97930.1"/>
    </source>
</evidence>
<dbReference type="RefSeq" id="WP_144986216.1">
    <property type="nucleotide sequence ID" value="NZ_CP037920.1"/>
</dbReference>
<dbReference type="Proteomes" id="UP000318704">
    <property type="component" value="Chromosome"/>
</dbReference>
<dbReference type="AlphaFoldDB" id="A0A517VY55"/>
<protein>
    <recommendedName>
        <fullName evidence="4">Glycosyltransferase RgtA/B/C/D-like domain-containing protein</fullName>
    </recommendedName>
</protein>
<evidence type="ECO:0000313" key="3">
    <source>
        <dbReference type="Proteomes" id="UP000318704"/>
    </source>
</evidence>
<feature type="transmembrane region" description="Helical" evidence="1">
    <location>
        <begin position="370"/>
        <end position="390"/>
    </location>
</feature>